<accession>A0ABN8IYZ9</accession>
<protein>
    <submittedName>
        <fullName evidence="1">Uncharacterized protein</fullName>
    </submittedName>
</protein>
<name>A0ABN8IYZ9_9NEOP</name>
<proteinExistence type="predicted"/>
<gene>
    <name evidence="1" type="ORF">IPOD504_LOCUS15019</name>
</gene>
<organism evidence="1 2">
    <name type="scientific">Iphiclides podalirius</name>
    <name type="common">scarce swallowtail</name>
    <dbReference type="NCBI Taxonomy" id="110791"/>
    <lineage>
        <taxon>Eukaryota</taxon>
        <taxon>Metazoa</taxon>
        <taxon>Ecdysozoa</taxon>
        <taxon>Arthropoda</taxon>
        <taxon>Hexapoda</taxon>
        <taxon>Insecta</taxon>
        <taxon>Pterygota</taxon>
        <taxon>Neoptera</taxon>
        <taxon>Endopterygota</taxon>
        <taxon>Lepidoptera</taxon>
        <taxon>Glossata</taxon>
        <taxon>Ditrysia</taxon>
        <taxon>Papilionoidea</taxon>
        <taxon>Papilionidae</taxon>
        <taxon>Papilioninae</taxon>
        <taxon>Iphiclides</taxon>
    </lineage>
</organism>
<keyword evidence="2" id="KW-1185">Reference proteome</keyword>
<dbReference type="Proteomes" id="UP000837857">
    <property type="component" value="Chromosome 6"/>
</dbReference>
<dbReference type="EMBL" id="OW152818">
    <property type="protein sequence ID" value="CAH2071180.1"/>
    <property type="molecule type" value="Genomic_DNA"/>
</dbReference>
<feature type="non-terminal residue" evidence="1">
    <location>
        <position position="1"/>
    </location>
</feature>
<sequence>MKKELFQQENDLKLVISKLESVLLEGYKCPTCISNNSRTTSTENKEVETSGSLLNLAISMQSTNYNNFDEIFSLM</sequence>
<reference evidence="1" key="1">
    <citation type="submission" date="2022-03" db="EMBL/GenBank/DDBJ databases">
        <authorList>
            <person name="Martin H S."/>
        </authorList>
    </citation>
    <scope>NUCLEOTIDE SEQUENCE</scope>
</reference>
<evidence type="ECO:0000313" key="1">
    <source>
        <dbReference type="EMBL" id="CAH2071180.1"/>
    </source>
</evidence>
<evidence type="ECO:0000313" key="2">
    <source>
        <dbReference type="Proteomes" id="UP000837857"/>
    </source>
</evidence>